<dbReference type="RefSeq" id="XP_067714066.1">
    <property type="nucleotide sequence ID" value="XM_067857965.1"/>
</dbReference>
<dbReference type="EMBL" id="BPLF01000001">
    <property type="protein sequence ID" value="GIX61995.1"/>
    <property type="molecule type" value="Genomic_DNA"/>
</dbReference>
<organism evidence="1 2">
    <name type="scientific">Babesia caballi</name>
    <dbReference type="NCBI Taxonomy" id="5871"/>
    <lineage>
        <taxon>Eukaryota</taxon>
        <taxon>Sar</taxon>
        <taxon>Alveolata</taxon>
        <taxon>Apicomplexa</taxon>
        <taxon>Aconoidasida</taxon>
        <taxon>Piroplasmida</taxon>
        <taxon>Babesiidae</taxon>
        <taxon>Babesia</taxon>
    </lineage>
</organism>
<protein>
    <submittedName>
        <fullName evidence="1">Uncharacterized protein</fullName>
    </submittedName>
</protein>
<keyword evidence="2" id="KW-1185">Reference proteome</keyword>
<accession>A0AAV4LR66</accession>
<dbReference type="AlphaFoldDB" id="A0AAV4LR66"/>
<reference evidence="1 2" key="1">
    <citation type="submission" date="2021-06" db="EMBL/GenBank/DDBJ databases">
        <title>Genome sequence of Babesia caballi.</title>
        <authorList>
            <person name="Yamagishi J."/>
            <person name="Kidaka T."/>
            <person name="Ochi A."/>
        </authorList>
    </citation>
    <scope>NUCLEOTIDE SEQUENCE [LARGE SCALE GENOMIC DNA]</scope>
    <source>
        <strain evidence="1">USDA-D6B2</strain>
    </source>
</reference>
<comment type="caution">
    <text evidence="1">The sequence shown here is derived from an EMBL/GenBank/DDBJ whole genome shotgun (WGS) entry which is preliminary data.</text>
</comment>
<proteinExistence type="predicted"/>
<sequence length="113" mass="11850">MECALCNAYSECHLTNSKKAFDKGLGASDVQYVCCRSPATEAKGGECAGDGTGGGGLGGGCGGAAWRRLLRCGCRDGGWSEGCNFGEEGLNVLLQCRIIVRPISSELFKLFLY</sequence>
<dbReference type="Proteomes" id="UP001497744">
    <property type="component" value="Unassembled WGS sequence"/>
</dbReference>
<evidence type="ECO:0000313" key="1">
    <source>
        <dbReference type="EMBL" id="GIX61995.1"/>
    </source>
</evidence>
<dbReference type="GeneID" id="94193478"/>
<gene>
    <name evidence="1" type="ORF">BcabD6B2_14300</name>
</gene>
<name>A0AAV4LR66_BABCB</name>
<evidence type="ECO:0000313" key="2">
    <source>
        <dbReference type="Proteomes" id="UP001497744"/>
    </source>
</evidence>